<evidence type="ECO:0000256" key="7">
    <source>
        <dbReference type="ARBA" id="ARBA00023242"/>
    </source>
</evidence>
<evidence type="ECO:0000256" key="8">
    <source>
        <dbReference type="RuleBase" id="RU364108"/>
    </source>
</evidence>
<dbReference type="InterPro" id="IPR039768">
    <property type="entry name" value="Nmd3"/>
</dbReference>
<evidence type="ECO:0000256" key="6">
    <source>
        <dbReference type="ARBA" id="ARBA00022927"/>
    </source>
</evidence>
<keyword evidence="5 8" id="KW-0963">Cytoplasm</keyword>
<feature type="compositionally biased region" description="Polar residues" evidence="9">
    <location>
        <begin position="448"/>
        <end position="459"/>
    </location>
</feature>
<dbReference type="Pfam" id="PF04981">
    <property type="entry name" value="NMD3"/>
    <property type="match status" value="1"/>
</dbReference>
<comment type="subcellular location">
    <subcellularLocation>
        <location evidence="8">Cytoplasm</location>
    </subcellularLocation>
    <subcellularLocation>
        <location evidence="8">Nucleus</location>
    </subcellularLocation>
</comment>
<dbReference type="Proteomes" id="UP000321570">
    <property type="component" value="Unassembled WGS sequence"/>
</dbReference>
<evidence type="ECO:0000313" key="13">
    <source>
        <dbReference type="EMBL" id="VUZ43703.1"/>
    </source>
</evidence>
<keyword evidence="4 8" id="KW-0813">Transport</keyword>
<evidence type="ECO:0000256" key="9">
    <source>
        <dbReference type="SAM" id="MobiDB-lite"/>
    </source>
</evidence>
<organism evidence="13 14">
    <name type="scientific">Hymenolepis diminuta</name>
    <name type="common">Rat tapeworm</name>
    <dbReference type="NCBI Taxonomy" id="6216"/>
    <lineage>
        <taxon>Eukaryota</taxon>
        <taxon>Metazoa</taxon>
        <taxon>Spiralia</taxon>
        <taxon>Lophotrochozoa</taxon>
        <taxon>Platyhelminthes</taxon>
        <taxon>Cestoda</taxon>
        <taxon>Eucestoda</taxon>
        <taxon>Cyclophyllidea</taxon>
        <taxon>Hymenolepididae</taxon>
        <taxon>Hymenolepis</taxon>
    </lineage>
</organism>
<evidence type="ECO:0000256" key="1">
    <source>
        <dbReference type="ARBA" id="ARBA00002269"/>
    </source>
</evidence>
<comment type="function">
    <text evidence="1 8">Acts as an adapter for the XPO1/CRM1-mediated export of the 60S ribosomal subunit.</text>
</comment>
<proteinExistence type="inferred from homology"/>
<evidence type="ECO:0000259" key="12">
    <source>
        <dbReference type="Pfam" id="PF21193"/>
    </source>
</evidence>
<evidence type="ECO:0000256" key="4">
    <source>
        <dbReference type="ARBA" id="ARBA00022448"/>
    </source>
</evidence>
<comment type="similarity">
    <text evidence="2 8">Belongs to the NMD3 family.</text>
</comment>
<dbReference type="AlphaFoldDB" id="A0A564YAW1"/>
<keyword evidence="7 8" id="KW-0539">Nucleus</keyword>
<feature type="domain" description="Nmd3 N-terminal" evidence="10">
    <location>
        <begin position="11"/>
        <end position="239"/>
    </location>
</feature>
<evidence type="ECO:0000259" key="10">
    <source>
        <dbReference type="Pfam" id="PF04981"/>
    </source>
</evidence>
<dbReference type="Pfam" id="PF21193">
    <property type="entry name" value="NMD_SH3"/>
    <property type="match status" value="1"/>
</dbReference>
<dbReference type="GO" id="GO:0015031">
    <property type="term" value="P:protein transport"/>
    <property type="evidence" value="ECO:0007669"/>
    <property type="project" value="UniProtKB-KW"/>
</dbReference>
<dbReference type="PANTHER" id="PTHR12746">
    <property type="entry name" value="NONSENSE-MEDIATED MRNA DECAY PROTEIN 3"/>
    <property type="match status" value="1"/>
</dbReference>
<gene>
    <name evidence="13" type="ORF">WMSIL1_LOCUS3750</name>
</gene>
<dbReference type="EMBL" id="CABIJS010000111">
    <property type="protein sequence ID" value="VUZ43703.1"/>
    <property type="molecule type" value="Genomic_DNA"/>
</dbReference>
<feature type="region of interest" description="Disordered" evidence="9">
    <location>
        <begin position="448"/>
        <end position="496"/>
    </location>
</feature>
<dbReference type="GO" id="GO:0043023">
    <property type="term" value="F:ribosomal large subunit binding"/>
    <property type="evidence" value="ECO:0007669"/>
    <property type="project" value="InterPro"/>
</dbReference>
<keyword evidence="6 8" id="KW-0653">Protein transport</keyword>
<accession>A0A564YAW1</accession>
<dbReference type="InterPro" id="IPR048898">
    <property type="entry name" value="OB_NMD3"/>
</dbReference>
<evidence type="ECO:0000256" key="5">
    <source>
        <dbReference type="ARBA" id="ARBA00022490"/>
    </source>
</evidence>
<dbReference type="GO" id="GO:0000055">
    <property type="term" value="P:ribosomal large subunit export from nucleus"/>
    <property type="evidence" value="ECO:0007669"/>
    <property type="project" value="TreeGrafter"/>
</dbReference>
<feature type="domain" description="60S ribosomal export protein NMD3 OB-fold" evidence="11">
    <location>
        <begin position="308"/>
        <end position="407"/>
    </location>
</feature>
<dbReference type="InterPro" id="IPR007064">
    <property type="entry name" value="Nmd3_N"/>
</dbReference>
<dbReference type="GO" id="GO:0005737">
    <property type="term" value="C:cytoplasm"/>
    <property type="evidence" value="ECO:0007669"/>
    <property type="project" value="UniProtKB-SubCell"/>
</dbReference>
<name>A0A564YAW1_HYMDI</name>
<sequence>MQAATASFILCCKCGTSIRSNPTNMCEVCLTSECNLTEDIETQYTIIFCPKCNRFLNPPSQWIPAALESPELLSICLKKIKGLNKSLQLKEASFIYTEPHSKRLIVQIVVRGEIYTSTVVEQKAVLHYIMHPQQCLDCTRHEAKDYWNARVQVRQRIDQPRTLHLLEQLLLRKKTPRKYSNVKNVKGGIDFYFTVRSDAVAFTEYVGKLIPCRTQVSQQLKSHDVHNNTYNYKWTYLLEVVPVCKNDVVCLTKAFSSRLGMGSQILLVDKITNKIRLCDPFAAATAYVDAQTYFSNPFQSISNPRNVTEFFVMDVDEDGNTDKFQGGASGVPPQGLPKAKGLWVVPSAHLGADGGDGDQIFVRSHLGYLLKIGDTAVGLDLRNANINNSEFDKIPESKRPDVVLIKRYTDPAAKRRRKHHRRRRVLSTGESVMETVTIATEDVATVDLSTIDGTETPSVVNEEEVQDGEDFDFSDDDEYSDAQEELSDAQEAMETE</sequence>
<keyword evidence="14" id="KW-1185">Reference proteome</keyword>
<dbReference type="Pfam" id="PF21192">
    <property type="entry name" value="OB_NMD3"/>
    <property type="match status" value="1"/>
</dbReference>
<feature type="compositionally biased region" description="Acidic residues" evidence="9">
    <location>
        <begin position="461"/>
        <end position="496"/>
    </location>
</feature>
<protein>
    <recommendedName>
        <fullName evidence="3 8">60S ribosomal export protein NMD3</fullName>
    </recommendedName>
</protein>
<dbReference type="PANTHER" id="PTHR12746:SF2">
    <property type="entry name" value="60S RIBOSOMAL EXPORT PROTEIN NMD3"/>
    <property type="match status" value="1"/>
</dbReference>
<dbReference type="InterPro" id="IPR048899">
    <property type="entry name" value="NMD_SH3"/>
</dbReference>
<reference evidence="13 14" key="1">
    <citation type="submission" date="2019-07" db="EMBL/GenBank/DDBJ databases">
        <authorList>
            <person name="Jastrzebski P J."/>
            <person name="Paukszto L."/>
            <person name="Jastrzebski P J."/>
        </authorList>
    </citation>
    <scope>NUCLEOTIDE SEQUENCE [LARGE SCALE GENOMIC DNA]</scope>
    <source>
        <strain evidence="13 14">WMS-il1</strain>
    </source>
</reference>
<evidence type="ECO:0000259" key="11">
    <source>
        <dbReference type="Pfam" id="PF21192"/>
    </source>
</evidence>
<dbReference type="GO" id="GO:0005634">
    <property type="term" value="C:nucleus"/>
    <property type="evidence" value="ECO:0007669"/>
    <property type="project" value="UniProtKB-SubCell"/>
</dbReference>
<evidence type="ECO:0000256" key="3">
    <source>
        <dbReference type="ARBA" id="ARBA00017035"/>
    </source>
</evidence>
<feature type="domain" description="60S ribosomal export protein NMD3 SH3" evidence="12">
    <location>
        <begin position="243"/>
        <end position="286"/>
    </location>
</feature>
<evidence type="ECO:0000256" key="2">
    <source>
        <dbReference type="ARBA" id="ARBA00009794"/>
    </source>
</evidence>
<evidence type="ECO:0000313" key="14">
    <source>
        <dbReference type="Proteomes" id="UP000321570"/>
    </source>
</evidence>